<evidence type="ECO:0000256" key="9">
    <source>
        <dbReference type="ARBA" id="ARBA00022833"/>
    </source>
</evidence>
<dbReference type="OrthoDB" id="9809851at2"/>
<keyword evidence="10" id="KW-0067">ATP-binding</keyword>
<dbReference type="PROSITE" id="PS50893">
    <property type="entry name" value="ABC_TRANSPORTER_2"/>
    <property type="match status" value="2"/>
</dbReference>
<proteinExistence type="inferred from homology"/>
<dbReference type="InterPro" id="IPR041552">
    <property type="entry name" value="UvrA_DNA-bd"/>
</dbReference>
<keyword evidence="3" id="KW-0479">Metal-binding</keyword>
<keyword evidence="19" id="KW-1185">Reference proteome</keyword>
<keyword evidence="12" id="KW-0238">DNA-binding</keyword>
<evidence type="ECO:0000256" key="13">
    <source>
        <dbReference type="ARBA" id="ARBA00023204"/>
    </source>
</evidence>
<dbReference type="Gene3D" id="1.10.8.280">
    <property type="entry name" value="ABC transporter ATPase domain-like"/>
    <property type="match status" value="1"/>
</dbReference>
<protein>
    <recommendedName>
        <fullName evidence="15">UvrABC system protein A</fullName>
    </recommendedName>
    <alternativeName>
        <fullName evidence="16">Excinuclease ABC subunit A</fullName>
    </alternativeName>
</protein>
<dbReference type="PROSITE" id="PS00211">
    <property type="entry name" value="ABC_TRANSPORTER_1"/>
    <property type="match status" value="1"/>
</dbReference>
<comment type="similarity">
    <text evidence="14">Belongs to the ABC transporter superfamily. UvrA family.</text>
</comment>
<evidence type="ECO:0000256" key="7">
    <source>
        <dbReference type="ARBA" id="ARBA00022769"/>
    </source>
</evidence>
<accession>A0A345PCT7</accession>
<gene>
    <name evidence="18" type="primary">uvrA</name>
    <name evidence="18" type="ORF">CUC15_01945</name>
</gene>
<evidence type="ECO:0000256" key="10">
    <source>
        <dbReference type="ARBA" id="ARBA00022840"/>
    </source>
</evidence>
<keyword evidence="9" id="KW-0862">Zinc</keyword>
<dbReference type="SUPFAM" id="SSF52540">
    <property type="entry name" value="P-loop containing nucleoside triphosphate hydrolases"/>
    <property type="match status" value="2"/>
</dbReference>
<evidence type="ECO:0000256" key="2">
    <source>
        <dbReference type="ARBA" id="ARBA00022490"/>
    </source>
</evidence>
<dbReference type="KEGG" id="ocn:CUC15_01945"/>
<evidence type="ECO:0000313" key="18">
    <source>
        <dbReference type="EMBL" id="AXI07817.1"/>
    </source>
</evidence>
<keyword evidence="6" id="KW-0227">DNA damage</keyword>
<dbReference type="InterPro" id="IPR027417">
    <property type="entry name" value="P-loop_NTPase"/>
</dbReference>
<dbReference type="NCBIfam" id="TIGR00630">
    <property type="entry name" value="uvra"/>
    <property type="match status" value="1"/>
</dbReference>
<evidence type="ECO:0000313" key="19">
    <source>
        <dbReference type="Proteomes" id="UP000253908"/>
    </source>
</evidence>
<dbReference type="GO" id="GO:0005524">
    <property type="term" value="F:ATP binding"/>
    <property type="evidence" value="ECO:0007669"/>
    <property type="project" value="UniProtKB-KW"/>
</dbReference>
<evidence type="ECO:0000256" key="4">
    <source>
        <dbReference type="ARBA" id="ARBA00022737"/>
    </source>
</evidence>
<organism evidence="18 19">
    <name type="scientific">Oceanobacillus zhaokaii</name>
    <dbReference type="NCBI Taxonomy" id="2052660"/>
    <lineage>
        <taxon>Bacteria</taxon>
        <taxon>Bacillati</taxon>
        <taxon>Bacillota</taxon>
        <taxon>Bacilli</taxon>
        <taxon>Bacillales</taxon>
        <taxon>Bacillaceae</taxon>
        <taxon>Oceanobacillus</taxon>
    </lineage>
</organism>
<dbReference type="Gene3D" id="1.20.1580.10">
    <property type="entry name" value="ABC transporter ATPase like domain"/>
    <property type="match status" value="2"/>
</dbReference>
<evidence type="ECO:0000259" key="17">
    <source>
        <dbReference type="PROSITE" id="PS50893"/>
    </source>
</evidence>
<feature type="domain" description="ABC transporter" evidence="17">
    <location>
        <begin position="247"/>
        <end position="485"/>
    </location>
</feature>
<keyword evidence="5" id="KW-0547">Nucleotide-binding</keyword>
<feature type="domain" description="ABC transporter" evidence="17">
    <location>
        <begin position="490"/>
        <end position="824"/>
    </location>
</feature>
<dbReference type="GO" id="GO:0006289">
    <property type="term" value="P:nucleotide-excision repair"/>
    <property type="evidence" value="ECO:0007669"/>
    <property type="project" value="InterPro"/>
</dbReference>
<evidence type="ECO:0000256" key="12">
    <source>
        <dbReference type="ARBA" id="ARBA00023125"/>
    </source>
</evidence>
<sequence>MKDMIVIKGAKENNLKNISLTIPKNKLVVITGPSGSGKSTLALDTLQRESQRQFMESMGMPTDGFSKPKVDSMIGLSPSISVGQHVTNRNPRSTVGTVTDMYTYLRLIYEKLGERTCPNCQTTILPTLDKEATEEKTANFKEYIQCHNCDHRLEKLTRSHFSYNTLEGACPTCSGLGYVTDIHLASVFKENLSLKEGAVAIGMWNGSYGEYQRQIIKAASEHYGITYDENLPLKDFSGEQRDLLYYGVESDIFSAHFPDVKPPKSVGKGKFEGILTGMRRRYEEKGGSASSGEAAYFYSQPCSDCHGKRLNKESREVLVAGTSITDVSDYSLEAMHAWLIDLQQSLGSEDVVIVESFLHDLISKVKRIIHVGLGYLSMDRQTITLSGGEAQRLRLASILGSGLTGVLYILDEPTAGLHPKDTKGLVTIMKQLRDLGNTVLVIEHDVDVMKEADHIIDIGPGAGINGGTVVGAGTLLELIKQPESVTGAFLRDKPVLHENHRQGSGEQLTIHNATKHNLQDVTVSIPLGCLVSVTGVSGSGKSTLIFDVLAAGENGVYQGCEKITGFKSIDKVITVNQSALSRMQRSNVATYTDAFTNIRNLFASLPEAKENKLKPKDFSFNTTGGRCENCQGLGFVAVNMYFSADIEIPCPVCHGSRFKENILQVTYKGNSISDILDMSIEESLPIFDDHKKLYPIVQLLNEIGLGYLKWGQSLTTLSGGEGQRLKLAKELNKPANKSTLYLLDEPSTGLHPRDVKQLLLLLNRLVDAGNTVIVVEHNSDVIRASDWVIDLGPEGGSAGGRIIAEGTPEEITNEKASHTGAFLDIQ</sequence>
<dbReference type="PANTHER" id="PTHR43152:SF3">
    <property type="entry name" value="UVRABC SYSTEM PROTEIN A"/>
    <property type="match status" value="1"/>
</dbReference>
<dbReference type="GO" id="GO:0003677">
    <property type="term" value="F:DNA binding"/>
    <property type="evidence" value="ECO:0007669"/>
    <property type="project" value="UniProtKB-KW"/>
</dbReference>
<dbReference type="InterPro" id="IPR004602">
    <property type="entry name" value="UvrA"/>
</dbReference>
<dbReference type="GO" id="GO:0004518">
    <property type="term" value="F:nuclease activity"/>
    <property type="evidence" value="ECO:0007669"/>
    <property type="project" value="UniProtKB-KW"/>
</dbReference>
<comment type="subcellular location">
    <subcellularLocation>
        <location evidence="1">Cytoplasm</location>
    </subcellularLocation>
</comment>
<evidence type="ECO:0000256" key="15">
    <source>
        <dbReference type="ARBA" id="ARBA00039316"/>
    </source>
</evidence>
<keyword evidence="2" id="KW-0963">Cytoplasm</keyword>
<dbReference type="InterPro" id="IPR003439">
    <property type="entry name" value="ABC_transporter-like_ATP-bd"/>
</dbReference>
<dbReference type="InterPro" id="IPR003593">
    <property type="entry name" value="AAA+_ATPase"/>
</dbReference>
<dbReference type="PANTHER" id="PTHR43152">
    <property type="entry name" value="UVRABC SYSTEM PROTEIN A"/>
    <property type="match status" value="1"/>
</dbReference>
<evidence type="ECO:0000256" key="11">
    <source>
        <dbReference type="ARBA" id="ARBA00022881"/>
    </source>
</evidence>
<dbReference type="Proteomes" id="UP000253908">
    <property type="component" value="Chromosome"/>
</dbReference>
<dbReference type="GO" id="GO:0009380">
    <property type="term" value="C:excinuclease repair complex"/>
    <property type="evidence" value="ECO:0007669"/>
    <property type="project" value="InterPro"/>
</dbReference>
<dbReference type="Pfam" id="PF00005">
    <property type="entry name" value="ABC_tran"/>
    <property type="match status" value="2"/>
</dbReference>
<evidence type="ECO:0000256" key="16">
    <source>
        <dbReference type="ARBA" id="ARBA00042156"/>
    </source>
</evidence>
<dbReference type="Pfam" id="PF17755">
    <property type="entry name" value="UvrA_DNA-bind"/>
    <property type="match status" value="1"/>
</dbReference>
<keyword evidence="4" id="KW-0677">Repeat</keyword>
<keyword evidence="7" id="KW-0228">DNA excision</keyword>
<evidence type="ECO:0000256" key="6">
    <source>
        <dbReference type="ARBA" id="ARBA00022763"/>
    </source>
</evidence>
<dbReference type="AlphaFoldDB" id="A0A345PCT7"/>
<evidence type="ECO:0000256" key="5">
    <source>
        <dbReference type="ARBA" id="ARBA00022741"/>
    </source>
</evidence>
<dbReference type="GO" id="GO:0005737">
    <property type="term" value="C:cytoplasm"/>
    <property type="evidence" value="ECO:0007669"/>
    <property type="project" value="UniProtKB-SubCell"/>
</dbReference>
<reference evidence="19" key="1">
    <citation type="submission" date="2017-11" db="EMBL/GenBank/DDBJ databases">
        <authorList>
            <person name="Zhu W."/>
        </authorList>
    </citation>
    <scope>NUCLEOTIDE SEQUENCE [LARGE SCALE GENOMIC DNA]</scope>
    <source>
        <strain evidence="19">160</strain>
    </source>
</reference>
<evidence type="ECO:0000256" key="14">
    <source>
        <dbReference type="ARBA" id="ARBA00038000"/>
    </source>
</evidence>
<evidence type="ECO:0000256" key="1">
    <source>
        <dbReference type="ARBA" id="ARBA00004496"/>
    </source>
</evidence>
<dbReference type="GO" id="GO:0008270">
    <property type="term" value="F:zinc ion binding"/>
    <property type="evidence" value="ECO:0007669"/>
    <property type="project" value="UniProtKB-KW"/>
</dbReference>
<evidence type="ECO:0000256" key="3">
    <source>
        <dbReference type="ARBA" id="ARBA00022723"/>
    </source>
</evidence>
<dbReference type="EMBL" id="CP024848">
    <property type="protein sequence ID" value="AXI07817.1"/>
    <property type="molecule type" value="Genomic_DNA"/>
</dbReference>
<dbReference type="Gene3D" id="3.40.50.300">
    <property type="entry name" value="P-loop containing nucleotide triphosphate hydrolases"/>
    <property type="match status" value="2"/>
</dbReference>
<keyword evidence="11" id="KW-0267">Excision nuclease</keyword>
<keyword evidence="8" id="KW-0863">Zinc-finger</keyword>
<dbReference type="RefSeq" id="WP_114915111.1">
    <property type="nucleotide sequence ID" value="NZ_CP024848.1"/>
</dbReference>
<dbReference type="SMART" id="SM00382">
    <property type="entry name" value="AAA"/>
    <property type="match status" value="2"/>
</dbReference>
<name>A0A345PCT7_9BACI</name>
<evidence type="ECO:0000256" key="8">
    <source>
        <dbReference type="ARBA" id="ARBA00022771"/>
    </source>
</evidence>
<dbReference type="GO" id="GO:0016887">
    <property type="term" value="F:ATP hydrolysis activity"/>
    <property type="evidence" value="ECO:0007669"/>
    <property type="project" value="InterPro"/>
</dbReference>
<dbReference type="InterPro" id="IPR017871">
    <property type="entry name" value="ABC_transporter-like_CS"/>
</dbReference>
<keyword evidence="13" id="KW-0234">DNA repair</keyword>